<name>A0A098EN06_9BACL</name>
<keyword evidence="5" id="KW-1185">Reference proteome</keyword>
<reference evidence="4 5" key="1">
    <citation type="submission" date="2014-09" db="EMBL/GenBank/DDBJ databases">
        <authorList>
            <person name="Urmite Genomes Urmite Genomes"/>
        </authorList>
    </citation>
    <scope>NUCLEOTIDE SEQUENCE [LARGE SCALE GENOMIC DNA]</scope>
    <source>
        <strain evidence="4 5">ES2</strain>
    </source>
</reference>
<dbReference type="PANTHER" id="PTHR33744">
    <property type="entry name" value="CARBOHYDRATE DIACID REGULATOR"/>
    <property type="match status" value="1"/>
</dbReference>
<dbReference type="STRING" id="1499687.BN1080_02672"/>
<comment type="similarity">
    <text evidence="1">Belongs to the CdaR family.</text>
</comment>
<evidence type="ECO:0000313" key="4">
    <source>
        <dbReference type="EMBL" id="CEG23668.1"/>
    </source>
</evidence>
<dbReference type="OrthoDB" id="143422at2"/>
<dbReference type="InterPro" id="IPR051448">
    <property type="entry name" value="CdaR-like_regulators"/>
</dbReference>
<dbReference type="InterPro" id="IPR042070">
    <property type="entry name" value="PucR_C-HTH_sf"/>
</dbReference>
<dbReference type="PANTHER" id="PTHR33744:SF1">
    <property type="entry name" value="DNA-BINDING TRANSCRIPTIONAL ACTIVATOR ADER"/>
    <property type="match status" value="1"/>
</dbReference>
<gene>
    <name evidence="4" type="ORF">BN1080_02672</name>
</gene>
<dbReference type="EMBL" id="CCXS01000001">
    <property type="protein sequence ID" value="CEG23668.1"/>
    <property type="molecule type" value="Genomic_DNA"/>
</dbReference>
<evidence type="ECO:0000259" key="3">
    <source>
        <dbReference type="Pfam" id="PF17853"/>
    </source>
</evidence>
<dbReference type="Proteomes" id="UP000043699">
    <property type="component" value="Unassembled WGS sequence"/>
</dbReference>
<evidence type="ECO:0000256" key="1">
    <source>
        <dbReference type="ARBA" id="ARBA00006754"/>
    </source>
</evidence>
<dbReference type="InterPro" id="IPR025736">
    <property type="entry name" value="PucR_C-HTH_dom"/>
</dbReference>
<sequence>MKETHVDNPFKKPFSTLQELADSVKEILDCPATIEDANHRLLAYSSHEDSTDSARIGTIMSQRVPEKVINRLWKERIIPKLMNTDAALRIPEIAEIGLRDRVAIAIRRNTEVLGYIWVLDKNERLSDSELVLLKDAAAAALPLLLKLHRQRKEKEENYQDFFWQLLTGQFKSSEDIQKKFSQLHLKMPARYAVLVFQFEEEISRKIEENISYLITTSQKITNHFMVVMRNELILIASPHPTQPDEKAFNDFISFFISEMHNRFTVDGIQGSSGTVYKDFEKAETSYQEALRVLQLKDHFPDDLAEATHYHQLGVFKYFDAIIEEKRSSHYEHPAIAALEEYDQHNKTNLLASLEIFIQQDSNVHEAAKKMFIHTNTMSYRLKRITEISQLNLKNIHEKMAVYLDLKIRQWEKQKRL</sequence>
<feature type="domain" description="CdaR GGDEF-like" evidence="3">
    <location>
        <begin position="172"/>
        <end position="295"/>
    </location>
</feature>
<feature type="domain" description="PucR C-terminal helix-turn-helix" evidence="2">
    <location>
        <begin position="349"/>
        <end position="407"/>
    </location>
</feature>
<dbReference type="InterPro" id="IPR041522">
    <property type="entry name" value="CdaR_GGDEF"/>
</dbReference>
<dbReference type="AlphaFoldDB" id="A0A098EN06"/>
<dbReference type="Pfam" id="PF13556">
    <property type="entry name" value="HTH_30"/>
    <property type="match status" value="1"/>
</dbReference>
<accession>A0A098EN06</accession>
<evidence type="ECO:0000313" key="5">
    <source>
        <dbReference type="Proteomes" id="UP000043699"/>
    </source>
</evidence>
<organism evidence="4 5">
    <name type="scientific">Planococcus massiliensis</name>
    <dbReference type="NCBI Taxonomy" id="1499687"/>
    <lineage>
        <taxon>Bacteria</taxon>
        <taxon>Bacillati</taxon>
        <taxon>Bacillota</taxon>
        <taxon>Bacilli</taxon>
        <taxon>Bacillales</taxon>
        <taxon>Caryophanaceae</taxon>
        <taxon>Planococcus</taxon>
    </lineage>
</organism>
<dbReference type="RefSeq" id="WP_052652542.1">
    <property type="nucleotide sequence ID" value="NZ_CCXS01000001.1"/>
</dbReference>
<dbReference type="InterPro" id="IPR029016">
    <property type="entry name" value="GAF-like_dom_sf"/>
</dbReference>
<proteinExistence type="inferred from homology"/>
<evidence type="ECO:0000259" key="2">
    <source>
        <dbReference type="Pfam" id="PF13556"/>
    </source>
</evidence>
<dbReference type="Gene3D" id="3.30.450.40">
    <property type="match status" value="1"/>
</dbReference>
<dbReference type="Pfam" id="PF17853">
    <property type="entry name" value="GGDEF_2"/>
    <property type="match status" value="1"/>
</dbReference>
<dbReference type="Gene3D" id="1.10.10.2840">
    <property type="entry name" value="PucR C-terminal helix-turn-helix domain"/>
    <property type="match status" value="1"/>
</dbReference>
<protein>
    <submittedName>
        <fullName evidence="4">Carbohydrate diacid transcriptional activator CdaR</fullName>
    </submittedName>
</protein>